<protein>
    <recommendedName>
        <fullName evidence="3">HNH endonuclease</fullName>
    </recommendedName>
</protein>
<dbReference type="RefSeq" id="WP_171710733.1">
    <property type="nucleotide sequence ID" value="NZ_JAAVLW010000005.1"/>
</dbReference>
<comment type="caution">
    <text evidence="1">The sequence shown here is derived from an EMBL/GenBank/DDBJ whole genome shotgun (WGS) entry which is preliminary data.</text>
</comment>
<proteinExistence type="predicted"/>
<gene>
    <name evidence="1" type="ORF">HCN50_16520</name>
</gene>
<evidence type="ECO:0000313" key="2">
    <source>
        <dbReference type="Proteomes" id="UP000528734"/>
    </source>
</evidence>
<dbReference type="AlphaFoldDB" id="A0A7Y4H6V3"/>
<evidence type="ECO:0008006" key="3">
    <source>
        <dbReference type="Google" id="ProtNLM"/>
    </source>
</evidence>
<sequence>MAKTCPYCTKSDVKFSGEHIISAAVLREVFGNPVKNNVSADHLRGKVLKNYEPTSNHVCRTCNSKLAPCDSAGVDLIKQIFSHASVANIGIDLRALRLNWLIKTHLNHMVATRPKTKAEYTSYSRIFDGLINLQPVSTDLYALCLEAFDTDESYYDGTRKEGIGYFNYRSVDFAHTQTIVSSFRIKSLSTYIILPMNSDYGLFGERVAATIGEMRQDFKITPARVPAGDLHSNASILVSSVVPRSKIDAIQSAEAARGAQAPPNATAGQ</sequence>
<dbReference type="Proteomes" id="UP000528734">
    <property type="component" value="Unassembled WGS sequence"/>
</dbReference>
<organism evidence="1 2">
    <name type="scientific">Bradyrhizobium archetypum</name>
    <dbReference type="NCBI Taxonomy" id="2721160"/>
    <lineage>
        <taxon>Bacteria</taxon>
        <taxon>Pseudomonadati</taxon>
        <taxon>Pseudomonadota</taxon>
        <taxon>Alphaproteobacteria</taxon>
        <taxon>Hyphomicrobiales</taxon>
        <taxon>Nitrobacteraceae</taxon>
        <taxon>Bradyrhizobium</taxon>
    </lineage>
</organism>
<dbReference type="EMBL" id="JAAVLW010000005">
    <property type="protein sequence ID" value="NOJ47832.1"/>
    <property type="molecule type" value="Genomic_DNA"/>
</dbReference>
<accession>A0A7Y4H6V3</accession>
<evidence type="ECO:0000313" key="1">
    <source>
        <dbReference type="EMBL" id="NOJ47832.1"/>
    </source>
</evidence>
<reference evidence="1 2" key="1">
    <citation type="submission" date="2020-03" db="EMBL/GenBank/DDBJ databases">
        <title>Bradyrhizobium diversity isolated from nodules of Muelleranthus trifoliolatus.</title>
        <authorList>
            <person name="Klepa M."/>
            <person name="Helene L."/>
            <person name="Hungria M."/>
        </authorList>
    </citation>
    <scope>NUCLEOTIDE SEQUENCE [LARGE SCALE GENOMIC DNA]</scope>
    <source>
        <strain evidence="1 2">WSM 1744</strain>
    </source>
</reference>
<name>A0A7Y4H6V3_9BRAD</name>
<keyword evidence="2" id="KW-1185">Reference proteome</keyword>